<dbReference type="Pfam" id="PF00155">
    <property type="entry name" value="Aminotran_1_2"/>
    <property type="match status" value="1"/>
</dbReference>
<dbReference type="InterPro" id="IPR015421">
    <property type="entry name" value="PyrdxlP-dep_Trfase_major"/>
</dbReference>
<evidence type="ECO:0000256" key="6">
    <source>
        <dbReference type="ARBA" id="ARBA00022679"/>
    </source>
</evidence>
<evidence type="ECO:0000256" key="5">
    <source>
        <dbReference type="ARBA" id="ARBA00022605"/>
    </source>
</evidence>
<dbReference type="InterPro" id="IPR001917">
    <property type="entry name" value="Aminotrans_II_pyridoxalP_BS"/>
</dbReference>
<evidence type="ECO:0000256" key="1">
    <source>
        <dbReference type="ARBA" id="ARBA00001933"/>
    </source>
</evidence>
<dbReference type="HAMAP" id="MF_01023">
    <property type="entry name" value="HisC_aminotrans_2"/>
    <property type="match status" value="1"/>
</dbReference>
<comment type="caution">
    <text evidence="12">The sequence shown here is derived from an EMBL/GenBank/DDBJ whole genome shotgun (WGS) entry which is preliminary data.</text>
</comment>
<feature type="domain" description="Aminotransferase class I/classII large" evidence="11">
    <location>
        <begin position="75"/>
        <end position="400"/>
    </location>
</feature>
<comment type="catalytic activity">
    <reaction evidence="9">
        <text>L-histidinol phosphate + 2-oxoglutarate = 3-(imidazol-4-yl)-2-oxopropyl phosphate + L-glutamate</text>
        <dbReference type="Rhea" id="RHEA:23744"/>
        <dbReference type="ChEBI" id="CHEBI:16810"/>
        <dbReference type="ChEBI" id="CHEBI:29985"/>
        <dbReference type="ChEBI" id="CHEBI:57766"/>
        <dbReference type="ChEBI" id="CHEBI:57980"/>
        <dbReference type="EC" id="2.6.1.9"/>
    </reaction>
</comment>
<reference evidence="12 13" key="1">
    <citation type="submission" date="2021-03" db="EMBL/GenBank/DDBJ databases">
        <title>Microbacterium pauli sp. nov., isolated from microfiltered milk.</title>
        <authorList>
            <person name="Bellassi P."/>
            <person name="Fontana A."/>
            <person name="Callegari M.L."/>
            <person name="Lorenzo M."/>
            <person name="Cappa F."/>
        </authorList>
    </citation>
    <scope>NUCLEOTIDE SEQUENCE [LARGE SCALE GENOMIC DNA]</scope>
    <source>
        <strain evidence="12 13">DSM 18909</strain>
    </source>
</reference>
<dbReference type="NCBIfam" id="NF002877">
    <property type="entry name" value="PRK03317.1"/>
    <property type="match status" value="1"/>
</dbReference>
<keyword evidence="4 9" id="KW-0032">Aminotransferase</keyword>
<keyword evidence="7 9" id="KW-0663">Pyridoxal phosphate</keyword>
<dbReference type="EMBL" id="JAFLHG010000002">
    <property type="protein sequence ID" value="MBT8796935.1"/>
    <property type="molecule type" value="Genomic_DNA"/>
</dbReference>
<feature type="modified residue" description="N6-(pyridoxal phosphate)lysine" evidence="9">
    <location>
        <position position="270"/>
    </location>
</feature>
<dbReference type="CDD" id="cd00609">
    <property type="entry name" value="AAT_like"/>
    <property type="match status" value="1"/>
</dbReference>
<dbReference type="EC" id="2.6.1.9" evidence="9"/>
<gene>
    <name evidence="9" type="primary">hisC</name>
    <name evidence="12" type="ORF">J0P97_02445</name>
</gene>
<dbReference type="SUPFAM" id="SSF53383">
    <property type="entry name" value="PLP-dependent transferases"/>
    <property type="match status" value="1"/>
</dbReference>
<evidence type="ECO:0000259" key="11">
    <source>
        <dbReference type="Pfam" id="PF00155"/>
    </source>
</evidence>
<keyword evidence="5 9" id="KW-0028">Amino-acid biosynthesis</keyword>
<dbReference type="InterPro" id="IPR015424">
    <property type="entry name" value="PyrdxlP-dep_Trfase"/>
</dbReference>
<dbReference type="InterPro" id="IPR004839">
    <property type="entry name" value="Aminotransferase_I/II_large"/>
</dbReference>
<dbReference type="InterPro" id="IPR015422">
    <property type="entry name" value="PyrdxlP-dep_Trfase_small"/>
</dbReference>
<dbReference type="PANTHER" id="PTHR42885">
    <property type="entry name" value="HISTIDINOL-PHOSPHATE AMINOTRANSFERASE-RELATED"/>
    <property type="match status" value="1"/>
</dbReference>
<dbReference type="InterPro" id="IPR005861">
    <property type="entry name" value="HisP_aminotrans"/>
</dbReference>
<dbReference type="PANTHER" id="PTHR42885:SF2">
    <property type="entry name" value="HISTIDINOL-PHOSPHATE AMINOTRANSFERASE"/>
    <property type="match status" value="1"/>
</dbReference>
<dbReference type="Gene3D" id="3.90.1150.10">
    <property type="entry name" value="Aspartate Aminotransferase, domain 1"/>
    <property type="match status" value="1"/>
</dbReference>
<comment type="similarity">
    <text evidence="2 9">Belongs to the class-II pyridoxal-phosphate-dependent aminotransferase family. Histidinol-phosphate aminotransferase subfamily.</text>
</comment>
<dbReference type="Proteomes" id="UP000740605">
    <property type="component" value="Unassembled WGS sequence"/>
</dbReference>
<dbReference type="GO" id="GO:0004400">
    <property type="term" value="F:histidinol-phosphate transaminase activity"/>
    <property type="evidence" value="ECO:0007669"/>
    <property type="project" value="UniProtKB-EC"/>
</dbReference>
<evidence type="ECO:0000256" key="9">
    <source>
        <dbReference type="HAMAP-Rule" id="MF_01023"/>
    </source>
</evidence>
<organism evidence="12 13">
    <name type="scientific">Microbacterium flavum</name>
    <dbReference type="NCBI Taxonomy" id="415216"/>
    <lineage>
        <taxon>Bacteria</taxon>
        <taxon>Bacillati</taxon>
        <taxon>Actinomycetota</taxon>
        <taxon>Actinomycetes</taxon>
        <taxon>Micrococcales</taxon>
        <taxon>Microbacteriaceae</taxon>
        <taxon>Microbacterium</taxon>
    </lineage>
</organism>
<evidence type="ECO:0000256" key="3">
    <source>
        <dbReference type="ARBA" id="ARBA00011738"/>
    </source>
</evidence>
<evidence type="ECO:0000313" key="12">
    <source>
        <dbReference type="EMBL" id="MBT8796935.1"/>
    </source>
</evidence>
<evidence type="ECO:0000256" key="10">
    <source>
        <dbReference type="SAM" id="MobiDB-lite"/>
    </source>
</evidence>
<evidence type="ECO:0000313" key="13">
    <source>
        <dbReference type="Proteomes" id="UP000740605"/>
    </source>
</evidence>
<accession>A0ABS5XQY6</accession>
<dbReference type="Gene3D" id="3.40.640.10">
    <property type="entry name" value="Type I PLP-dependent aspartate aminotransferase-like (Major domain)"/>
    <property type="match status" value="1"/>
</dbReference>
<evidence type="ECO:0000256" key="4">
    <source>
        <dbReference type="ARBA" id="ARBA00022576"/>
    </source>
</evidence>
<dbReference type="PROSITE" id="PS00599">
    <property type="entry name" value="AA_TRANSFER_CLASS_2"/>
    <property type="match status" value="1"/>
</dbReference>
<name>A0ABS5XQY6_9MICO</name>
<protein>
    <recommendedName>
        <fullName evidence="9">Histidinol-phosphate aminotransferase</fullName>
        <ecNumber evidence="9">2.6.1.9</ecNumber>
    </recommendedName>
    <alternativeName>
        <fullName evidence="9">Imidazole acetol-phosphate transaminase</fullName>
    </alternativeName>
</protein>
<evidence type="ECO:0000256" key="7">
    <source>
        <dbReference type="ARBA" id="ARBA00022898"/>
    </source>
</evidence>
<feature type="region of interest" description="Disordered" evidence="10">
    <location>
        <begin position="1"/>
        <end position="40"/>
    </location>
</feature>
<keyword evidence="6 9" id="KW-0808">Transferase</keyword>
<proteinExistence type="inferred from homology"/>
<sequence length="413" mass="44182">MPSPREPSSPVRRFRCPSTSRLGETAPRSDRKLSSEAAGRPLYDGRVSASLDDLPLRPDLRGLTPYGAPQAPLPVALNVNENTHPVPEEVADDILDSLAHALREVNRYPDREFTALREGFADYLGHGLAPDQIWAANGSNEVLQHILQAFAGPERTAFGFAPTYSMYPLLTRATGATYVAGTRGVDYTISAGDAAAQIEEAAPDVTFLCSPNNPTGTPLGLDVVEAVYDATDGIVIVDEAYQEFAPRDARSALTLLPGRERLVVSRTMSKAFAFAGARVGYLAADPALIDALRLVRLPYHLSALTQAAAVAALRHAPAMLAMVDDIVGQRDRISATLDALGYEPFESWTNFVLFAGVDDPAATWQGLYDRGVLVRDVGLPRSLRVTAGTEEESTAFLDALASLGDGGAHPGRS</sequence>
<evidence type="ECO:0000256" key="2">
    <source>
        <dbReference type="ARBA" id="ARBA00007970"/>
    </source>
</evidence>
<keyword evidence="13" id="KW-1185">Reference proteome</keyword>
<dbReference type="NCBIfam" id="TIGR01141">
    <property type="entry name" value="hisC"/>
    <property type="match status" value="1"/>
</dbReference>
<comment type="pathway">
    <text evidence="9">Amino-acid biosynthesis; L-histidine biosynthesis; L-histidine from 5-phospho-alpha-D-ribose 1-diphosphate: step 7/9.</text>
</comment>
<keyword evidence="8 9" id="KW-0368">Histidine biosynthesis</keyword>
<evidence type="ECO:0000256" key="8">
    <source>
        <dbReference type="ARBA" id="ARBA00023102"/>
    </source>
</evidence>
<comment type="cofactor">
    <cofactor evidence="1 9">
        <name>pyridoxal 5'-phosphate</name>
        <dbReference type="ChEBI" id="CHEBI:597326"/>
    </cofactor>
</comment>
<comment type="subunit">
    <text evidence="3 9">Homodimer.</text>
</comment>